<reference evidence="1 2" key="1">
    <citation type="submission" date="2023-03" db="EMBL/GenBank/DDBJ databases">
        <title>Genome insight into feeding habits of ladybird beetles.</title>
        <authorList>
            <person name="Li H.-S."/>
            <person name="Huang Y.-H."/>
            <person name="Pang H."/>
        </authorList>
    </citation>
    <scope>NUCLEOTIDE SEQUENCE [LARGE SCALE GENOMIC DNA]</scope>
    <source>
        <strain evidence="1">SYSU_2023b</strain>
        <tissue evidence="1">Whole body</tissue>
    </source>
</reference>
<protein>
    <submittedName>
        <fullName evidence="1">Uncharacterized protein</fullName>
    </submittedName>
</protein>
<sequence>MSVCNYFQRKYDFFTYSDLPDGVSALTWRWSLRAPTTKRAMPAVALLLEGPPKPDRLIGRRQTK</sequence>
<dbReference type="EMBL" id="JARQZJ010000001">
    <property type="protein sequence ID" value="KAK9869210.1"/>
    <property type="molecule type" value="Genomic_DNA"/>
</dbReference>
<gene>
    <name evidence="1" type="ORF">WA026_002962</name>
</gene>
<accession>A0AAW1TN93</accession>
<proteinExistence type="predicted"/>
<evidence type="ECO:0000313" key="2">
    <source>
        <dbReference type="Proteomes" id="UP001431783"/>
    </source>
</evidence>
<name>A0AAW1TN93_9CUCU</name>
<evidence type="ECO:0000313" key="1">
    <source>
        <dbReference type="EMBL" id="KAK9869210.1"/>
    </source>
</evidence>
<organism evidence="1 2">
    <name type="scientific">Henosepilachna vigintioctopunctata</name>
    <dbReference type="NCBI Taxonomy" id="420089"/>
    <lineage>
        <taxon>Eukaryota</taxon>
        <taxon>Metazoa</taxon>
        <taxon>Ecdysozoa</taxon>
        <taxon>Arthropoda</taxon>
        <taxon>Hexapoda</taxon>
        <taxon>Insecta</taxon>
        <taxon>Pterygota</taxon>
        <taxon>Neoptera</taxon>
        <taxon>Endopterygota</taxon>
        <taxon>Coleoptera</taxon>
        <taxon>Polyphaga</taxon>
        <taxon>Cucujiformia</taxon>
        <taxon>Coccinelloidea</taxon>
        <taxon>Coccinellidae</taxon>
        <taxon>Epilachninae</taxon>
        <taxon>Epilachnini</taxon>
        <taxon>Henosepilachna</taxon>
    </lineage>
</organism>
<comment type="caution">
    <text evidence="1">The sequence shown here is derived from an EMBL/GenBank/DDBJ whole genome shotgun (WGS) entry which is preliminary data.</text>
</comment>
<dbReference type="Proteomes" id="UP001431783">
    <property type="component" value="Unassembled WGS sequence"/>
</dbReference>
<dbReference type="AlphaFoldDB" id="A0AAW1TN93"/>
<keyword evidence="2" id="KW-1185">Reference proteome</keyword>